<dbReference type="PANTHER" id="PTHR33119">
    <property type="entry name" value="IFI3P"/>
    <property type="match status" value="1"/>
</dbReference>
<evidence type="ECO:0000313" key="3">
    <source>
        <dbReference type="Proteomes" id="UP001161017"/>
    </source>
</evidence>
<dbReference type="EMBL" id="JAPUFD010000014">
    <property type="protein sequence ID" value="MDI1491300.1"/>
    <property type="molecule type" value="Genomic_DNA"/>
</dbReference>
<protein>
    <recommendedName>
        <fullName evidence="1">DUF4246 domain-containing protein</fullName>
    </recommendedName>
</protein>
<dbReference type="InterPro" id="IPR025340">
    <property type="entry name" value="DUF4246"/>
</dbReference>
<proteinExistence type="predicted"/>
<dbReference type="Proteomes" id="UP001161017">
    <property type="component" value="Unassembled WGS sequence"/>
</dbReference>
<dbReference type="PANTHER" id="PTHR33119:SF1">
    <property type="entry name" value="FE2OG DIOXYGENASE DOMAIN-CONTAINING PROTEIN"/>
    <property type="match status" value="1"/>
</dbReference>
<accession>A0AA43QVZ4</accession>
<dbReference type="Pfam" id="PF14033">
    <property type="entry name" value="DUF4246"/>
    <property type="match status" value="1"/>
</dbReference>
<sequence>MIEMINELTDLPEWDRKICDPDFTFTWKSAKVMTGRDVTRSMVDWCVEEVKYYLHDFLLHHYIPAIDGGVIKSDDCVGRALRNDLQNAAAALRSQRAHSEEDSQLTHLVDPSLFPFVFEKSRVLRRGTVALNDCVRECGEGEPVKMPPEGDCIQNDPVKYPNAMAWSRRFQWLPFDVTFDSSTGGAARVSSYINSVHPTHHRGLYHVTQDLIETCIPLFDRTLIHLKAPGYRNQRMHLAMIDRDPVIVHEPGPFRPPERSGRHINRYLDESGRYDPAIFVDLKREFWNIGLQMVLEMQDIDLTAANPEFPGEDWHIQGQCNERICATAYYVYSTRNLSSKNPPTLSFRCRINPEEGEFADGEITPPPYAPEYYGVEDGDPLVQQLGSVALREGRLVVFPNTFQVKFESFRSADESQRGFCRIAMLHLLDPNRRNMSTKLVPCQRRDWWAEELRQTCPRFGRLPLEIFDRIVESIGEGEVPISMIEARKIRDEFMHERAEFRKRHTNAMLTYGEWDFRSH</sequence>
<evidence type="ECO:0000313" key="2">
    <source>
        <dbReference type="EMBL" id="MDI1491300.1"/>
    </source>
</evidence>
<dbReference type="InterPro" id="IPR049192">
    <property type="entry name" value="DUF4246_C"/>
</dbReference>
<evidence type="ECO:0000259" key="1">
    <source>
        <dbReference type="Pfam" id="PF14033"/>
    </source>
</evidence>
<comment type="caution">
    <text evidence="2">The sequence shown here is derived from an EMBL/GenBank/DDBJ whole genome shotgun (WGS) entry which is preliminary data.</text>
</comment>
<gene>
    <name evidence="2" type="ORF">OHK93_002509</name>
</gene>
<dbReference type="AlphaFoldDB" id="A0AA43QVZ4"/>
<keyword evidence="3" id="KW-1185">Reference proteome</keyword>
<reference evidence="2" key="1">
    <citation type="journal article" date="2023" name="Genome Biol. Evol.">
        <title>First Whole Genome Sequence and Flow Cytometry Genome Size Data for the Lichen-Forming Fungus Ramalina farinacea (Ascomycota).</title>
        <authorList>
            <person name="Llewellyn T."/>
            <person name="Mian S."/>
            <person name="Hill R."/>
            <person name="Leitch I.J."/>
            <person name="Gaya E."/>
        </authorList>
    </citation>
    <scope>NUCLEOTIDE SEQUENCE</scope>
    <source>
        <strain evidence="2">LIQ254RAFAR</strain>
    </source>
</reference>
<organism evidence="2 3">
    <name type="scientific">Ramalina farinacea</name>
    <dbReference type="NCBI Taxonomy" id="258253"/>
    <lineage>
        <taxon>Eukaryota</taxon>
        <taxon>Fungi</taxon>
        <taxon>Dikarya</taxon>
        <taxon>Ascomycota</taxon>
        <taxon>Pezizomycotina</taxon>
        <taxon>Lecanoromycetes</taxon>
        <taxon>OSLEUM clade</taxon>
        <taxon>Lecanoromycetidae</taxon>
        <taxon>Lecanorales</taxon>
        <taxon>Lecanorineae</taxon>
        <taxon>Ramalinaceae</taxon>
        <taxon>Ramalina</taxon>
    </lineage>
</organism>
<feature type="domain" description="DUF4246" evidence="1">
    <location>
        <begin position="41"/>
        <end position="451"/>
    </location>
</feature>
<name>A0AA43QVZ4_9LECA</name>